<organism evidence="2 3">
    <name type="scientific">Nocardiopsis suaedae</name>
    <dbReference type="NCBI Taxonomy" id="3018444"/>
    <lineage>
        <taxon>Bacteria</taxon>
        <taxon>Bacillati</taxon>
        <taxon>Actinomycetota</taxon>
        <taxon>Actinomycetes</taxon>
        <taxon>Streptosporangiales</taxon>
        <taxon>Nocardiopsidaceae</taxon>
        <taxon>Nocardiopsis</taxon>
    </lineage>
</organism>
<keyword evidence="1" id="KW-0472">Membrane</keyword>
<proteinExistence type="predicted"/>
<evidence type="ECO:0000313" key="2">
    <source>
        <dbReference type="EMBL" id="MDA2804420.1"/>
    </source>
</evidence>
<feature type="transmembrane region" description="Helical" evidence="1">
    <location>
        <begin position="145"/>
        <end position="168"/>
    </location>
</feature>
<dbReference type="Gene3D" id="1.20.1250.20">
    <property type="entry name" value="MFS general substrate transporter like domains"/>
    <property type="match status" value="1"/>
</dbReference>
<keyword evidence="1" id="KW-0812">Transmembrane</keyword>
<sequence>MNSLAAAPGGARTGLRGRPFRLLMAATVASFTGYVLMLPLVPLWAVRHGASEAGAGAATAVFMGATVAVQLFMPWLLGRAGGYRWTFPVGALLIALPTPLLLLSGDLGPVLAVSAVRGAGFGLFSVAGAALSARLVEPREIGRAAGYYGLAVGVPNVVFLSTGVGVALQVGFAPAFWTATLLPLLGAAASAFIGPGRVAGGGAAAPAAPAPPRREQAAAMAVPLALMLAAAAAAAGFLTFLSIPLERLPWAAAAALLGYGAGSVVLRWAAGAASDRWGRPALLVPGMAASAAGAALTGWALWSPAPDGAAAWIAVAGATLFGAGFGAAQNDTITVMFRRGGPSSYGTASAAWNIGFDGGTGVGAVALGWAFGAAGYGPAFLGAAAVVLAAVPAAALTARPRA</sequence>
<keyword evidence="1" id="KW-1133">Transmembrane helix</keyword>
<dbReference type="RefSeq" id="WP_270676963.1">
    <property type="nucleotide sequence ID" value="NZ_JAQFWP010000011.1"/>
</dbReference>
<gene>
    <name evidence="2" type="ORF">O4U47_07840</name>
</gene>
<feature type="transmembrane region" description="Helical" evidence="1">
    <location>
        <begin position="249"/>
        <end position="270"/>
    </location>
</feature>
<comment type="caution">
    <text evidence="2">The sequence shown here is derived from an EMBL/GenBank/DDBJ whole genome shotgun (WGS) entry which is preliminary data.</text>
</comment>
<evidence type="ECO:0000313" key="3">
    <source>
        <dbReference type="Proteomes" id="UP001165685"/>
    </source>
</evidence>
<dbReference type="InterPro" id="IPR036259">
    <property type="entry name" value="MFS_trans_sf"/>
</dbReference>
<protein>
    <submittedName>
        <fullName evidence="2">MFS transporter</fullName>
    </submittedName>
</protein>
<feature type="transmembrane region" description="Helical" evidence="1">
    <location>
        <begin position="85"/>
        <end position="104"/>
    </location>
</feature>
<reference evidence="2" key="1">
    <citation type="submission" date="2023-01" db="EMBL/GenBank/DDBJ databases">
        <title>Draft genome sequence of Nocardiopsis sp. LSu2-4 isolated from halophytes.</title>
        <authorList>
            <person name="Duangmal K."/>
            <person name="Chantavorakit T."/>
        </authorList>
    </citation>
    <scope>NUCLEOTIDE SEQUENCE</scope>
    <source>
        <strain evidence="2">LSu2-4</strain>
    </source>
</reference>
<name>A0ABT4TIE1_9ACTN</name>
<feature type="transmembrane region" description="Helical" evidence="1">
    <location>
        <begin position="110"/>
        <end position="133"/>
    </location>
</feature>
<dbReference type="SUPFAM" id="SSF103473">
    <property type="entry name" value="MFS general substrate transporter"/>
    <property type="match status" value="1"/>
</dbReference>
<feature type="transmembrane region" description="Helical" evidence="1">
    <location>
        <begin position="217"/>
        <end position="243"/>
    </location>
</feature>
<feature type="transmembrane region" description="Helical" evidence="1">
    <location>
        <begin position="174"/>
        <end position="196"/>
    </location>
</feature>
<dbReference type="Pfam" id="PF07690">
    <property type="entry name" value="MFS_1"/>
    <property type="match status" value="1"/>
</dbReference>
<feature type="transmembrane region" description="Helical" evidence="1">
    <location>
        <begin position="308"/>
        <end position="328"/>
    </location>
</feature>
<accession>A0ABT4TIE1</accession>
<feature type="transmembrane region" description="Helical" evidence="1">
    <location>
        <begin position="282"/>
        <end position="302"/>
    </location>
</feature>
<feature type="transmembrane region" description="Helical" evidence="1">
    <location>
        <begin position="22"/>
        <end position="45"/>
    </location>
</feature>
<dbReference type="Proteomes" id="UP001165685">
    <property type="component" value="Unassembled WGS sequence"/>
</dbReference>
<dbReference type="InterPro" id="IPR052714">
    <property type="entry name" value="MFS_Exporter"/>
</dbReference>
<dbReference type="InterPro" id="IPR011701">
    <property type="entry name" value="MFS"/>
</dbReference>
<evidence type="ECO:0000256" key="1">
    <source>
        <dbReference type="SAM" id="Phobius"/>
    </source>
</evidence>
<dbReference type="EMBL" id="JAQFWP010000011">
    <property type="protein sequence ID" value="MDA2804420.1"/>
    <property type="molecule type" value="Genomic_DNA"/>
</dbReference>
<feature type="transmembrane region" description="Helical" evidence="1">
    <location>
        <begin position="57"/>
        <end position="78"/>
    </location>
</feature>
<dbReference type="PANTHER" id="PTHR23531:SF1">
    <property type="entry name" value="QUINOLENE RESISTANCE PROTEIN NORA"/>
    <property type="match status" value="1"/>
</dbReference>
<feature type="transmembrane region" description="Helical" evidence="1">
    <location>
        <begin position="377"/>
        <end position="398"/>
    </location>
</feature>
<feature type="transmembrane region" description="Helical" evidence="1">
    <location>
        <begin position="349"/>
        <end position="371"/>
    </location>
</feature>
<dbReference type="PANTHER" id="PTHR23531">
    <property type="entry name" value="QUINOLENE RESISTANCE PROTEIN NORA"/>
    <property type="match status" value="1"/>
</dbReference>
<keyword evidence="3" id="KW-1185">Reference proteome</keyword>